<dbReference type="Proteomes" id="UP000054342">
    <property type="component" value="Unassembled WGS sequence"/>
</dbReference>
<sequence>MMSIPFLGPSTMEDDFARPPQFPFRRSSFTDNRFVAPRQVLSDHYTKSCSGGNMYSFHPDKYGSPSARGKNQSEMKSQLSSDSQPSHHPAWNLKPQEPAQDSSAGWSPVAGPSREPQARSPSRSSITIPGFNKKAYGHPRREPAISSRSNHEPSNRVSASHVNSAPQPPVDEEQAKHASAWKTEQASWALEVSQRTNGWDQSELNRPDLKPRHKSPVPQYIPDKKPPTRHDLATSKDKTPATYATLKKEGETPEQVIKRLQGVGLREAHMRMRRQAQGEDVTTGLTTLDFLRRPITPDATDNSILPVQPPPPQCQIAPEQGKNLDQSQSIRERGEPKQGATEGKGEEKNARPIPAAWQEASASIQAEDTTSSHLATRDNSGVLINSATTKGVEVSQQALRNSSDDPGDSARTNTTVTSQPSPTETSPPQAKITRNRSKWVTNAETKPPPHKPDSNAAGTDVTDGSTRPMGLLEAEYGKLIRSREPAVGESALIGWDGKLQPPPIDWEHRAQFHNNTPEYIHGFEGWLGTNTVRTMQNVALSSGVPPQEQSTSEIDFGVLPAEQVQDVNNVADGIGFVPRDTILTLDNAAHYGRRPGSEILEVSNVSPPDFNAEVKLDARDVETLKYKDETAQLYIDRRMTYLARQQKEAEAQRKLRETSMTEAAAVNPEPRQPKQLKTNVYLRPAVRADYPGMTRIYNWHIKNGVRPSELVEITEYDMETRHNMSTSARLPVIVAVERNRKHSRHKPASRRVNPNHPIQNVDPNYNAVVKDENIVGWASATDWSACDYVETTTAELEIYVAHDFRQKGVGRCLMDALLDATDRGHMSKGGYDFHAAPEIKHLYNCGGGRDLHKIIFQVRSYNRPITPEQKYKLERSVEASRDWGYAKGEFYGRANGLYAARKALPPREEKKDFSKAAKIDDREDEYDVWLKEWLESAGFEEEAFIKKIGTKGRRYVDVRYLTKETAWQPQENRIPDFSNGL</sequence>
<dbReference type="SUPFAM" id="SSF55729">
    <property type="entry name" value="Acyl-CoA N-acyltransferases (Nat)"/>
    <property type="match status" value="1"/>
</dbReference>
<dbReference type="EMBL" id="KN847317">
    <property type="protein sequence ID" value="KIW60893.1"/>
    <property type="molecule type" value="Genomic_DNA"/>
</dbReference>
<feature type="region of interest" description="Disordered" evidence="1">
    <location>
        <begin position="45"/>
        <end position="240"/>
    </location>
</feature>
<protein>
    <recommendedName>
        <fullName evidence="2">N-acetyltransferase domain-containing protein</fullName>
    </recommendedName>
</protein>
<name>A0A0D2EYS9_9EURO</name>
<dbReference type="InterPro" id="IPR000182">
    <property type="entry name" value="GNAT_dom"/>
</dbReference>
<gene>
    <name evidence="3" type="ORF">PV05_01074</name>
</gene>
<feature type="region of interest" description="Disordered" evidence="1">
    <location>
        <begin position="740"/>
        <end position="763"/>
    </location>
</feature>
<dbReference type="GO" id="GO:0016747">
    <property type="term" value="F:acyltransferase activity, transferring groups other than amino-acyl groups"/>
    <property type="evidence" value="ECO:0007669"/>
    <property type="project" value="InterPro"/>
</dbReference>
<feature type="compositionally biased region" description="Polar residues" evidence="1">
    <location>
        <begin position="193"/>
        <end position="202"/>
    </location>
</feature>
<dbReference type="RefSeq" id="XP_013321477.1">
    <property type="nucleotide sequence ID" value="XM_013466023.1"/>
</dbReference>
<keyword evidence="4" id="KW-1185">Reference proteome</keyword>
<dbReference type="Gene3D" id="3.40.630.30">
    <property type="match status" value="1"/>
</dbReference>
<feature type="region of interest" description="Disordered" evidence="1">
    <location>
        <begin position="1"/>
        <end position="30"/>
    </location>
</feature>
<feature type="compositionally biased region" description="Basic residues" evidence="1">
    <location>
        <begin position="740"/>
        <end position="749"/>
    </location>
</feature>
<dbReference type="CDD" id="cd04301">
    <property type="entry name" value="NAT_SF"/>
    <property type="match status" value="1"/>
</dbReference>
<dbReference type="AlphaFoldDB" id="A0A0D2EYS9"/>
<dbReference type="PROSITE" id="PS51186">
    <property type="entry name" value="GNAT"/>
    <property type="match status" value="1"/>
</dbReference>
<dbReference type="HOGENOM" id="CLU_012165_0_0_1"/>
<dbReference type="Pfam" id="PF00583">
    <property type="entry name" value="Acetyltransf_1"/>
    <property type="match status" value="1"/>
</dbReference>
<feature type="compositionally biased region" description="Low complexity" evidence="1">
    <location>
        <begin position="414"/>
        <end position="428"/>
    </location>
</feature>
<feature type="compositionally biased region" description="Polar residues" evidence="1">
    <location>
        <begin position="69"/>
        <end position="86"/>
    </location>
</feature>
<evidence type="ECO:0000256" key="1">
    <source>
        <dbReference type="SAM" id="MobiDB-lite"/>
    </source>
</evidence>
<feature type="compositionally biased region" description="Polar residues" evidence="1">
    <location>
        <begin position="360"/>
        <end position="380"/>
    </location>
</feature>
<organism evidence="3 4">
    <name type="scientific">Exophiala xenobiotica</name>
    <dbReference type="NCBI Taxonomy" id="348802"/>
    <lineage>
        <taxon>Eukaryota</taxon>
        <taxon>Fungi</taxon>
        <taxon>Dikarya</taxon>
        <taxon>Ascomycota</taxon>
        <taxon>Pezizomycotina</taxon>
        <taxon>Eurotiomycetes</taxon>
        <taxon>Chaetothyriomycetidae</taxon>
        <taxon>Chaetothyriales</taxon>
        <taxon>Herpotrichiellaceae</taxon>
        <taxon>Exophiala</taxon>
    </lineage>
</organism>
<reference evidence="3 4" key="1">
    <citation type="submission" date="2015-01" db="EMBL/GenBank/DDBJ databases">
        <title>The Genome Sequence of Exophiala xenobiotica CBS118157.</title>
        <authorList>
            <consortium name="The Broad Institute Genomics Platform"/>
            <person name="Cuomo C."/>
            <person name="de Hoog S."/>
            <person name="Gorbushina A."/>
            <person name="Stielow B."/>
            <person name="Teixiera M."/>
            <person name="Abouelleil A."/>
            <person name="Chapman S.B."/>
            <person name="Priest M."/>
            <person name="Young S.K."/>
            <person name="Wortman J."/>
            <person name="Nusbaum C."/>
            <person name="Birren B."/>
        </authorList>
    </citation>
    <scope>NUCLEOTIDE SEQUENCE [LARGE SCALE GENOMIC DNA]</scope>
    <source>
        <strain evidence="3 4">CBS 118157</strain>
    </source>
</reference>
<accession>A0A0D2EYS9</accession>
<feature type="region of interest" description="Disordered" evidence="1">
    <location>
        <begin position="393"/>
        <end position="468"/>
    </location>
</feature>
<evidence type="ECO:0000313" key="3">
    <source>
        <dbReference type="EMBL" id="KIW60893.1"/>
    </source>
</evidence>
<feature type="region of interest" description="Disordered" evidence="1">
    <location>
        <begin position="295"/>
        <end position="380"/>
    </location>
</feature>
<feature type="compositionally biased region" description="Polar residues" evidence="1">
    <location>
        <begin position="155"/>
        <end position="165"/>
    </location>
</feature>
<feature type="domain" description="N-acetyltransferase" evidence="2">
    <location>
        <begin position="708"/>
        <end position="962"/>
    </location>
</feature>
<dbReference type="OrthoDB" id="2129362at2759"/>
<evidence type="ECO:0000313" key="4">
    <source>
        <dbReference type="Proteomes" id="UP000054342"/>
    </source>
</evidence>
<proteinExistence type="predicted"/>
<feature type="compositionally biased region" description="Basic and acidic residues" evidence="1">
    <location>
        <begin position="222"/>
        <end position="239"/>
    </location>
</feature>
<evidence type="ECO:0000259" key="2">
    <source>
        <dbReference type="PROSITE" id="PS51186"/>
    </source>
</evidence>
<dbReference type="InterPro" id="IPR016181">
    <property type="entry name" value="Acyl_CoA_acyltransferase"/>
</dbReference>
<dbReference type="GeneID" id="25322982"/>
<feature type="compositionally biased region" description="Basic and acidic residues" evidence="1">
    <location>
        <begin position="139"/>
        <end position="154"/>
    </location>
</feature>